<evidence type="ECO:0000259" key="2">
    <source>
        <dbReference type="Pfam" id="PF13087"/>
    </source>
</evidence>
<protein>
    <recommendedName>
        <fullName evidence="2">DNA2/NAM7 helicase-like C-terminal domain-containing protein</fullName>
    </recommendedName>
</protein>
<proteinExistence type="predicted"/>
<comment type="caution">
    <text evidence="3">The sequence shown here is derived from an EMBL/GenBank/DDBJ whole genome shotgun (WGS) entry which is preliminary data.</text>
</comment>
<dbReference type="Pfam" id="PF13087">
    <property type="entry name" value="AAA_12"/>
    <property type="match status" value="1"/>
</dbReference>
<feature type="region of interest" description="Disordered" evidence="1">
    <location>
        <begin position="173"/>
        <end position="218"/>
    </location>
</feature>
<feature type="domain" description="DNA2/NAM7 helicase-like C-terminal" evidence="2">
    <location>
        <begin position="14"/>
        <end position="145"/>
    </location>
</feature>
<keyword evidence="4" id="KW-1185">Reference proteome</keyword>
<evidence type="ECO:0000313" key="4">
    <source>
        <dbReference type="Proteomes" id="UP001197093"/>
    </source>
</evidence>
<dbReference type="AlphaFoldDB" id="A0AAD4ERN9"/>
<evidence type="ECO:0000256" key="1">
    <source>
        <dbReference type="SAM" id="MobiDB-lite"/>
    </source>
</evidence>
<dbReference type="InterPro" id="IPR041679">
    <property type="entry name" value="DNA2/NAM7-like_C"/>
</dbReference>
<evidence type="ECO:0000313" key="3">
    <source>
        <dbReference type="EMBL" id="KAG7286146.1"/>
    </source>
</evidence>
<dbReference type="InterPro" id="IPR027417">
    <property type="entry name" value="P-loop_NTPase"/>
</dbReference>
<organism evidence="3 4">
    <name type="scientific">Staphylotrichum longicolle</name>
    <dbReference type="NCBI Taxonomy" id="669026"/>
    <lineage>
        <taxon>Eukaryota</taxon>
        <taxon>Fungi</taxon>
        <taxon>Dikarya</taxon>
        <taxon>Ascomycota</taxon>
        <taxon>Pezizomycotina</taxon>
        <taxon>Sordariomycetes</taxon>
        <taxon>Sordariomycetidae</taxon>
        <taxon>Sordariales</taxon>
        <taxon>Chaetomiaceae</taxon>
        <taxon>Staphylotrichum</taxon>
    </lineage>
</organism>
<name>A0AAD4ERN9_9PEZI</name>
<dbReference type="Gene3D" id="3.40.50.300">
    <property type="entry name" value="P-loop containing nucleotide triphosphate hydrolases"/>
    <property type="match status" value="1"/>
</dbReference>
<feature type="compositionally biased region" description="Basic and acidic residues" evidence="1">
    <location>
        <begin position="195"/>
        <end position="218"/>
    </location>
</feature>
<gene>
    <name evidence="3" type="ORF">NEMBOFW57_008449</name>
</gene>
<accession>A0AAD4ERN9</accession>
<dbReference type="EMBL" id="JAHCVI010000004">
    <property type="protein sequence ID" value="KAG7286146.1"/>
    <property type="molecule type" value="Genomic_DNA"/>
</dbReference>
<sequence length="218" mass="23889">MKHCPTLDKSSQRLLVGVKGAKAHLSGTSSFNSKHITFACSVAVDAVRDATLTELSGAQKKIVISCFYRAQADLYKAELDKMVRSGALTLDERSQILACTVDSSKRLPADFTIVDFVQTRPSAFVADPRRLRTAATHARHATMLIMSPGLYTNAHHNARLLKRLYDDAASRGGAVTKHVPHENPNQKDNAPQPAKTDKKQSGRECKLCGKPDHGQRNE</sequence>
<dbReference type="Proteomes" id="UP001197093">
    <property type="component" value="Unassembled WGS sequence"/>
</dbReference>
<reference evidence="3" key="1">
    <citation type="submission" date="2023-02" db="EMBL/GenBank/DDBJ databases">
        <authorList>
            <person name="Palmer J.M."/>
        </authorList>
    </citation>
    <scope>NUCLEOTIDE SEQUENCE</scope>
    <source>
        <strain evidence="3">FW57</strain>
    </source>
</reference>